<dbReference type="PROSITE" id="PS51352">
    <property type="entry name" value="THIOREDOXIN_2"/>
    <property type="match status" value="1"/>
</dbReference>
<dbReference type="InterPro" id="IPR013766">
    <property type="entry name" value="Thioredoxin_domain"/>
</dbReference>
<keyword evidence="7" id="KW-0676">Redox-active center</keyword>
<evidence type="ECO:0000259" key="13">
    <source>
        <dbReference type="PROSITE" id="PS51352"/>
    </source>
</evidence>
<dbReference type="CDD" id="cd03017">
    <property type="entry name" value="PRX_BCP"/>
    <property type="match status" value="1"/>
</dbReference>
<dbReference type="PANTHER" id="PTHR42801:SF4">
    <property type="entry name" value="AHPC_TSA FAMILY PROTEIN"/>
    <property type="match status" value="1"/>
</dbReference>
<gene>
    <name evidence="14" type="primary">bcp</name>
    <name evidence="14" type="ORF">PPG34_09870</name>
</gene>
<comment type="catalytic activity">
    <reaction evidence="11">
        <text>a hydroperoxide + [thioredoxin]-dithiol = an alcohol + [thioredoxin]-disulfide + H2O</text>
        <dbReference type="Rhea" id="RHEA:62620"/>
        <dbReference type="Rhea" id="RHEA-COMP:10698"/>
        <dbReference type="Rhea" id="RHEA-COMP:10700"/>
        <dbReference type="ChEBI" id="CHEBI:15377"/>
        <dbReference type="ChEBI" id="CHEBI:29950"/>
        <dbReference type="ChEBI" id="CHEBI:30879"/>
        <dbReference type="ChEBI" id="CHEBI:35924"/>
        <dbReference type="ChEBI" id="CHEBI:50058"/>
        <dbReference type="EC" id="1.11.1.24"/>
    </reaction>
</comment>
<reference evidence="14 15" key="1">
    <citation type="journal article" date="2023" name="ISME J.">
        <title>Cultivation and genomic characterization of novel and ubiquitous marine nitrite-oxidizing bacteria from the Nitrospirales.</title>
        <authorList>
            <person name="Mueller A.J."/>
            <person name="Daebeler A."/>
            <person name="Herbold C.W."/>
            <person name="Kirkegaard R.H."/>
            <person name="Daims H."/>
        </authorList>
    </citation>
    <scope>NUCLEOTIDE SEQUENCE [LARGE SCALE GENOMIC DNA]</scope>
    <source>
        <strain evidence="14 15">EB</strain>
    </source>
</reference>
<dbReference type="GO" id="GO:0140824">
    <property type="term" value="F:thioredoxin-dependent peroxiredoxin activity"/>
    <property type="evidence" value="ECO:0007669"/>
    <property type="project" value="UniProtKB-EC"/>
</dbReference>
<feature type="domain" description="Thioredoxin" evidence="13">
    <location>
        <begin position="50"/>
        <end position="202"/>
    </location>
</feature>
<evidence type="ECO:0000256" key="4">
    <source>
        <dbReference type="ARBA" id="ARBA00022862"/>
    </source>
</evidence>
<dbReference type="Pfam" id="PF00578">
    <property type="entry name" value="AhpC-TSA"/>
    <property type="match status" value="1"/>
</dbReference>
<keyword evidence="15" id="KW-1185">Reference proteome</keyword>
<dbReference type="Gene3D" id="3.40.30.10">
    <property type="entry name" value="Glutaredoxin"/>
    <property type="match status" value="1"/>
</dbReference>
<organism evidence="14 15">
    <name type="scientific">Candidatus Nitronereus thalassa</name>
    <dbReference type="NCBI Taxonomy" id="3020898"/>
    <lineage>
        <taxon>Bacteria</taxon>
        <taxon>Pseudomonadati</taxon>
        <taxon>Nitrospirota</taxon>
        <taxon>Nitrospiria</taxon>
        <taxon>Nitrospirales</taxon>
        <taxon>Nitrospiraceae</taxon>
        <taxon>Candidatus Nitronereus</taxon>
    </lineage>
</organism>
<evidence type="ECO:0000256" key="11">
    <source>
        <dbReference type="ARBA" id="ARBA00049091"/>
    </source>
</evidence>
<dbReference type="InterPro" id="IPR050924">
    <property type="entry name" value="Peroxiredoxin_BCP/PrxQ"/>
</dbReference>
<comment type="function">
    <text evidence="1">Thiol-specific peroxidase that catalyzes the reduction of hydrogen peroxide and organic hydroperoxides to water and alcohols, respectively. Plays a role in cell protection against oxidative stress by detoxifying peroxides and as sensor of hydrogen peroxide-mediated signaling events.</text>
</comment>
<evidence type="ECO:0000256" key="5">
    <source>
        <dbReference type="ARBA" id="ARBA00023002"/>
    </source>
</evidence>
<dbReference type="PANTHER" id="PTHR42801">
    <property type="entry name" value="THIOREDOXIN-DEPENDENT PEROXIDE REDUCTASE"/>
    <property type="match status" value="1"/>
</dbReference>
<evidence type="ECO:0000256" key="7">
    <source>
        <dbReference type="ARBA" id="ARBA00023284"/>
    </source>
</evidence>
<dbReference type="EC" id="1.11.1.24" evidence="2"/>
<evidence type="ECO:0000256" key="3">
    <source>
        <dbReference type="ARBA" id="ARBA00022559"/>
    </source>
</evidence>
<evidence type="ECO:0000313" key="15">
    <source>
        <dbReference type="Proteomes" id="UP001250932"/>
    </source>
</evidence>
<evidence type="ECO:0000256" key="6">
    <source>
        <dbReference type="ARBA" id="ARBA00023157"/>
    </source>
</evidence>
<dbReference type="EMBL" id="JAQOUE010000001">
    <property type="protein sequence ID" value="MDT7042658.1"/>
    <property type="molecule type" value="Genomic_DNA"/>
</dbReference>
<keyword evidence="3 14" id="KW-0575">Peroxidase</keyword>
<evidence type="ECO:0000256" key="8">
    <source>
        <dbReference type="ARBA" id="ARBA00032824"/>
    </source>
</evidence>
<keyword evidence="4" id="KW-0049">Antioxidant</keyword>
<dbReference type="Proteomes" id="UP001250932">
    <property type="component" value="Unassembled WGS sequence"/>
</dbReference>
<dbReference type="NCBIfam" id="NF006960">
    <property type="entry name" value="PRK09437.1"/>
    <property type="match status" value="1"/>
</dbReference>
<evidence type="ECO:0000313" key="14">
    <source>
        <dbReference type="EMBL" id="MDT7042658.1"/>
    </source>
</evidence>
<evidence type="ECO:0000256" key="1">
    <source>
        <dbReference type="ARBA" id="ARBA00003330"/>
    </source>
</evidence>
<feature type="compositionally biased region" description="Basic residues" evidence="12">
    <location>
        <begin position="1"/>
        <end position="17"/>
    </location>
</feature>
<comment type="caution">
    <text evidence="14">The sequence shown here is derived from an EMBL/GenBank/DDBJ whole genome shotgun (WGS) entry which is preliminary data.</text>
</comment>
<dbReference type="InterPro" id="IPR000866">
    <property type="entry name" value="AhpC/TSA"/>
</dbReference>
<dbReference type="SUPFAM" id="SSF52833">
    <property type="entry name" value="Thioredoxin-like"/>
    <property type="match status" value="1"/>
</dbReference>
<protein>
    <recommendedName>
        <fullName evidence="2">thioredoxin-dependent peroxiredoxin</fullName>
        <ecNumber evidence="2">1.11.1.24</ecNumber>
    </recommendedName>
    <alternativeName>
        <fullName evidence="8">Thioredoxin peroxidase</fullName>
    </alternativeName>
    <alternativeName>
        <fullName evidence="10">Thioredoxin-dependent peroxiredoxin Bcp</fullName>
    </alternativeName>
</protein>
<dbReference type="InterPro" id="IPR036249">
    <property type="entry name" value="Thioredoxin-like_sf"/>
</dbReference>
<evidence type="ECO:0000256" key="10">
    <source>
        <dbReference type="ARBA" id="ARBA00042639"/>
    </source>
</evidence>
<keyword evidence="5 14" id="KW-0560">Oxidoreductase</keyword>
<evidence type="ECO:0000256" key="2">
    <source>
        <dbReference type="ARBA" id="ARBA00013017"/>
    </source>
</evidence>
<feature type="region of interest" description="Disordered" evidence="12">
    <location>
        <begin position="1"/>
        <end position="50"/>
    </location>
</feature>
<keyword evidence="6" id="KW-1015">Disulfide bond</keyword>
<evidence type="ECO:0000256" key="9">
    <source>
        <dbReference type="ARBA" id="ARBA00038489"/>
    </source>
</evidence>
<dbReference type="RefSeq" id="WP_313833096.1">
    <property type="nucleotide sequence ID" value="NZ_JAQOUE010000001.1"/>
</dbReference>
<name>A0ABU3K8J5_9BACT</name>
<proteinExistence type="inferred from homology"/>
<sequence>MANMGKKKTTTKKKTSSKKTTTTKKGMPAKKTTKPSKASKPVPPASTVQLKVGQKAPAFSLPNQDGKIVSLSDFKGKKVVLYFYPKDDTPGCTKESCAFRDGIEEIHGSGAEVLGVSGDSVESHKKFAKKFNLNFSLISDESKKMLRDYGVWKEKSLYGRKYMGIERTTFIIDENGKIDDIFHKVKVDGHLEEVLGELDIMP</sequence>
<accession>A0ABU3K8J5</accession>
<comment type="similarity">
    <text evidence="9">Belongs to the peroxiredoxin family. BCP/PrxQ subfamily.</text>
</comment>
<evidence type="ECO:0000256" key="12">
    <source>
        <dbReference type="SAM" id="MobiDB-lite"/>
    </source>
</evidence>